<feature type="domain" description="Sigma-54 factor interaction" evidence="5">
    <location>
        <begin position="358"/>
        <end position="427"/>
    </location>
</feature>
<dbReference type="Gene3D" id="3.30.450.40">
    <property type="match status" value="1"/>
</dbReference>
<evidence type="ECO:0000256" key="4">
    <source>
        <dbReference type="ARBA" id="ARBA00023163"/>
    </source>
</evidence>
<dbReference type="PROSITE" id="PS50045">
    <property type="entry name" value="SIGMA54_INTERACT_4"/>
    <property type="match status" value="1"/>
</dbReference>
<dbReference type="InterPro" id="IPR002078">
    <property type="entry name" value="Sigma_54_int"/>
</dbReference>
<dbReference type="GO" id="GO:0005524">
    <property type="term" value="F:ATP binding"/>
    <property type="evidence" value="ECO:0007669"/>
    <property type="project" value="UniProtKB-KW"/>
</dbReference>
<keyword evidence="1" id="KW-0547">Nucleotide-binding</keyword>
<accession>A0A4V3D897</accession>
<dbReference type="PANTHER" id="PTHR32071">
    <property type="entry name" value="TRANSCRIPTIONAL REGULATORY PROTEIN"/>
    <property type="match status" value="1"/>
</dbReference>
<comment type="caution">
    <text evidence="6">The sequence shown here is derived from an EMBL/GenBank/DDBJ whole genome shotgun (WGS) entry which is preliminary data.</text>
</comment>
<dbReference type="Gene3D" id="1.10.10.60">
    <property type="entry name" value="Homeodomain-like"/>
    <property type="match status" value="1"/>
</dbReference>
<keyword evidence="6" id="KW-0238">DNA-binding</keyword>
<dbReference type="InterPro" id="IPR058031">
    <property type="entry name" value="AAA_lid_NorR"/>
</dbReference>
<proteinExistence type="predicted"/>
<gene>
    <name evidence="6" type="ORF">EV188_1095</name>
</gene>
<dbReference type="AlphaFoldDB" id="A0A4V3D897"/>
<dbReference type="InterPro" id="IPR009057">
    <property type="entry name" value="Homeodomain-like_sf"/>
</dbReference>
<keyword evidence="7" id="KW-1185">Reference proteome</keyword>
<dbReference type="SUPFAM" id="SSF52540">
    <property type="entry name" value="P-loop containing nucleoside triphosphate hydrolases"/>
    <property type="match status" value="1"/>
</dbReference>
<evidence type="ECO:0000256" key="1">
    <source>
        <dbReference type="ARBA" id="ARBA00022741"/>
    </source>
</evidence>
<dbReference type="Pfam" id="PF13384">
    <property type="entry name" value="HTH_23"/>
    <property type="match status" value="1"/>
</dbReference>
<evidence type="ECO:0000256" key="3">
    <source>
        <dbReference type="ARBA" id="ARBA00023015"/>
    </source>
</evidence>
<dbReference type="InterPro" id="IPR027417">
    <property type="entry name" value="P-loop_NTPase"/>
</dbReference>
<evidence type="ECO:0000256" key="2">
    <source>
        <dbReference type="ARBA" id="ARBA00022840"/>
    </source>
</evidence>
<dbReference type="InterPro" id="IPR002197">
    <property type="entry name" value="HTH_Fis"/>
</dbReference>
<keyword evidence="6" id="KW-0371">Homeobox</keyword>
<reference evidence="6 7" key="1">
    <citation type="submission" date="2019-03" db="EMBL/GenBank/DDBJ databases">
        <title>Genomic Encyclopedia of Type Strains, Phase IV (KMG-IV): sequencing the most valuable type-strain genomes for metagenomic binning, comparative biology and taxonomic classification.</title>
        <authorList>
            <person name="Goeker M."/>
        </authorList>
    </citation>
    <scope>NUCLEOTIDE SEQUENCE [LARGE SCALE GENOMIC DNA]</scope>
    <source>
        <strain evidence="6 7">DSM 45775</strain>
    </source>
</reference>
<dbReference type="PRINTS" id="PR01590">
    <property type="entry name" value="HTHFIS"/>
</dbReference>
<dbReference type="InterPro" id="IPR029016">
    <property type="entry name" value="GAF-like_dom_sf"/>
</dbReference>
<dbReference type="GO" id="GO:0043565">
    <property type="term" value="F:sequence-specific DNA binding"/>
    <property type="evidence" value="ECO:0007669"/>
    <property type="project" value="InterPro"/>
</dbReference>
<sequence>MTFRGATKRGGKAEMTETDLCAREQLARSRDRDPAVLPQRLVASWKRSAGYGVSLDDVEPEFAGAVDDQSLFFESGHQVLTELHETLADEPVSLMLTDPECLVLNRVCSDRVLLGALDGVSLAPGFDYSERTTGTTGLGLALADRVPTLVRADQHYSTRLWGYTCAAAPVADPVTGDLLGSVNLTTWSQQSSHLLLALARTAARTTEALMLARGQGREARPASRGRVVRVRTRQDEDEAPCLEHLGVEWRAAADTARTALRAGRGVAVVGEPGVGKGALLGAVQARGRRVLHVRPPEPEDVASWWALWSPELGKPGTGVIVARVDRLPAWVASELAGLVTGDGAQLSLTAEDPVAVPDVLRPLVGTVVEVPALRHRRDDVLPLARWFARDARHRAVRFTAGAEQVLTAYHWPGNVAQLRDVVRRAVARTDLVSERDLPPEVFTGTHHQLTRMETLERDEIVRALAEPGATPARAASRLGMSRSTIYRRIARYGIRIPAENPSPT</sequence>
<organism evidence="6 7">
    <name type="scientific">Actinomycetospora succinea</name>
    <dbReference type="NCBI Taxonomy" id="663603"/>
    <lineage>
        <taxon>Bacteria</taxon>
        <taxon>Bacillati</taxon>
        <taxon>Actinomycetota</taxon>
        <taxon>Actinomycetes</taxon>
        <taxon>Pseudonocardiales</taxon>
        <taxon>Pseudonocardiaceae</taxon>
        <taxon>Actinomycetospora</taxon>
    </lineage>
</organism>
<keyword evidence="4" id="KW-0804">Transcription</keyword>
<evidence type="ECO:0000313" key="7">
    <source>
        <dbReference type="Proteomes" id="UP000295705"/>
    </source>
</evidence>
<name>A0A4V3D897_9PSEU</name>
<dbReference type="EMBL" id="SNYO01000009">
    <property type="protein sequence ID" value="TDQ50797.1"/>
    <property type="molecule type" value="Genomic_DNA"/>
</dbReference>
<dbReference type="Proteomes" id="UP000295705">
    <property type="component" value="Unassembled WGS sequence"/>
</dbReference>
<protein>
    <submittedName>
        <fullName evidence="6">Homeodomain-like domain-containing protein</fullName>
    </submittedName>
</protein>
<evidence type="ECO:0000259" key="5">
    <source>
        <dbReference type="PROSITE" id="PS50045"/>
    </source>
</evidence>
<dbReference type="Pfam" id="PF25601">
    <property type="entry name" value="AAA_lid_14"/>
    <property type="match status" value="1"/>
</dbReference>
<evidence type="ECO:0000313" key="6">
    <source>
        <dbReference type="EMBL" id="TDQ50797.1"/>
    </source>
</evidence>
<keyword evidence="2" id="KW-0067">ATP-binding</keyword>
<dbReference type="GO" id="GO:0006355">
    <property type="term" value="P:regulation of DNA-templated transcription"/>
    <property type="evidence" value="ECO:0007669"/>
    <property type="project" value="InterPro"/>
</dbReference>
<keyword evidence="3" id="KW-0805">Transcription regulation</keyword>
<dbReference type="SUPFAM" id="SSF46689">
    <property type="entry name" value="Homeodomain-like"/>
    <property type="match status" value="1"/>
</dbReference>
<dbReference type="Gene3D" id="1.10.8.60">
    <property type="match status" value="1"/>
</dbReference>